<proteinExistence type="predicted"/>
<feature type="signal peptide" evidence="1">
    <location>
        <begin position="1"/>
        <end position="34"/>
    </location>
</feature>
<feature type="domain" description="RapA2 cadherin-like" evidence="2">
    <location>
        <begin position="659"/>
        <end position="729"/>
    </location>
</feature>
<evidence type="ECO:0000313" key="5">
    <source>
        <dbReference type="Proteomes" id="UP001310692"/>
    </source>
</evidence>
<dbReference type="InterPro" id="IPR044060">
    <property type="entry name" value="Bacterial_rp_domain"/>
</dbReference>
<dbReference type="NCBIfam" id="NF012211">
    <property type="entry name" value="tand_rpt_95"/>
    <property type="match status" value="2"/>
</dbReference>
<accession>A0ABU7LUE3</accession>
<dbReference type="Proteomes" id="UP001310692">
    <property type="component" value="Unassembled WGS sequence"/>
</dbReference>
<comment type="caution">
    <text evidence="4">The sequence shown here is derived from an EMBL/GenBank/DDBJ whole genome shotgun (WGS) entry which is preliminary data.</text>
</comment>
<keyword evidence="5" id="KW-1185">Reference proteome</keyword>
<evidence type="ECO:0000259" key="3">
    <source>
        <dbReference type="Pfam" id="PF18998"/>
    </source>
</evidence>
<protein>
    <submittedName>
        <fullName evidence="4">Ig-like domain-containing protein</fullName>
    </submittedName>
</protein>
<organism evidence="4 5">
    <name type="scientific">Hyphobacterium marinum</name>
    <dbReference type="NCBI Taxonomy" id="3116574"/>
    <lineage>
        <taxon>Bacteria</taxon>
        <taxon>Pseudomonadati</taxon>
        <taxon>Pseudomonadota</taxon>
        <taxon>Alphaproteobacteria</taxon>
        <taxon>Maricaulales</taxon>
        <taxon>Maricaulaceae</taxon>
        <taxon>Hyphobacterium</taxon>
    </lineage>
</organism>
<keyword evidence="1" id="KW-0732">Signal</keyword>
<dbReference type="NCBIfam" id="TIGR01965">
    <property type="entry name" value="VCBS_repeat"/>
    <property type="match status" value="3"/>
</dbReference>
<dbReference type="Pfam" id="PF18998">
    <property type="entry name" value="Flg_new_2"/>
    <property type="match status" value="1"/>
</dbReference>
<feature type="domain" description="Bacterial repeat" evidence="3">
    <location>
        <begin position="799"/>
        <end position="856"/>
    </location>
</feature>
<dbReference type="InterPro" id="IPR040853">
    <property type="entry name" value="RapA2_cadherin-like"/>
</dbReference>
<feature type="chain" id="PRO_5046120881" evidence="1">
    <location>
        <begin position="35"/>
        <end position="1318"/>
    </location>
</feature>
<dbReference type="RefSeq" id="WP_330194721.1">
    <property type="nucleotide sequence ID" value="NZ_JAZDRO010000001.1"/>
</dbReference>
<dbReference type="Pfam" id="PF17803">
    <property type="entry name" value="Cadherin_4"/>
    <property type="match status" value="2"/>
</dbReference>
<name>A0ABU7LUE3_9PROT</name>
<evidence type="ECO:0000259" key="2">
    <source>
        <dbReference type="Pfam" id="PF17803"/>
    </source>
</evidence>
<evidence type="ECO:0000313" key="4">
    <source>
        <dbReference type="EMBL" id="MEE2565182.1"/>
    </source>
</evidence>
<dbReference type="InterPro" id="IPR010221">
    <property type="entry name" value="VCBS_dom"/>
</dbReference>
<dbReference type="EMBL" id="JAZDRO010000001">
    <property type="protein sequence ID" value="MEE2565182.1"/>
    <property type="molecule type" value="Genomic_DNA"/>
</dbReference>
<reference evidence="4 5" key="1">
    <citation type="submission" date="2024-01" db="EMBL/GenBank/DDBJ databases">
        <title>Hyphobacterium bacterium isolated from marine sediment.</title>
        <authorList>
            <person name="Zhao S."/>
        </authorList>
    </citation>
    <scope>NUCLEOTIDE SEQUENCE [LARGE SCALE GENOMIC DNA]</scope>
    <source>
        <strain evidence="4 5">Y60-23</strain>
    </source>
</reference>
<evidence type="ECO:0000256" key="1">
    <source>
        <dbReference type="SAM" id="SignalP"/>
    </source>
</evidence>
<gene>
    <name evidence="4" type="ORF">V0U35_00695</name>
</gene>
<sequence length="1318" mass="132124">MFHLFARVTRISTGRLIGSLTLAVGLALSAPALAAPPVANDDAFVSNTSSAPMAGSELVLRPADSNLRYPEFDLAPTSDGGFFLVLEKYRGGYLAGIDNTDIVGQFYAGDGSSQSSELAISPASENNHPASDPAVSLRDDGGFATAWSRFIYCGANCYTGDLRTLQFSANAGIASTTARADDDTPGIGGYPDVAALAGGGHVVVWHDRGSGERVHARVFDNNGVAAGASVQVADGVEFGVRPRVVGLPSGGFVVTWSQDLASGADTDGTAVLARQYDANAAPVGAAFLVNSETQLDQSLPAITVLGDGGFVIAWTHVVPIDGGPFGQADIRAQRYDSAGSPVGTEFTVNVATATQQIDVDLAPLSNGGFVASWSSNGTTTDDPDGYGVRARVFDAAGAGSAELAVNATTAGDQGRSRVAPLAGNGFVVAFRSSEGATSQILARVFTYPPIPASTSSPLPVLANDTDADGDPLTITAVNGTAISADADFSGAGPITGPLAGPVTLPSGAVVSLGSDLTYDPTAAPFAIALPGGTTGSDNFTYTISDGSLTDTANVTVTVTGVNDAPSADNDTLSVGEDAAAANVTATLLDGDTDPDTGETAQLAVTAINTTGTQGQAVFNAGTVTYGPNGAFEGLAQGQSTTDVFTYTVSDPGGLSAVGTMTVTVNGANDAPVPGDVFGTVSEDSVPADITAAVLGGVADPDSGDTHTITAFDATGTQGSVALAAGQLTYDPRGAFDNLNDGQSQLDTFTFTVTDANGASGTATARITVTGLSDVLTVSTSGLGTGQVTSAPGGITCGDGGNDCSEEYDAGLSVVLTATPAAGSVFDQWTSGPCTGQSGTCQVDLGGDVSADARFELASPPDGRIVAATLPGARSGYVGGPDITAFLSVVSRATTPAQDCRVTAPGTPPFAFSYRMLDGSNQPTGPADPRFDLTNGQTLSFILAMTPQTATGDGGYVFQPAIVCDNATLAPIDGVNSVLLSIGAAPVPDILSIAATQSGDGVIRVPASGNRVGILSAAAINIGAGDGVSGPGAATITVFPDTGTASLPLTVTVCETNSIGVCLAPRSASVTSVIASEAKLFAVFVRVDEGASIPFDPANARVFLRFRSEDNVIRSVTSAAVTSPAPSSDIAETVLAGRWSILVRQDTGDWPSLERGSLHVLGNGRAVLASGGMARLIDVTAQPGPDGTVVFTTGGAAGVALLSGTIRLGDALADQPGTFWGVRDDRSTTESDWSGLAGSYDGITVASDGTIAGSYLGCSATGSATRSPDGAAGLRTGGVSLSGCALQGRYTAILDPAANDQESPALILANGDRGWRVTR</sequence>
<feature type="domain" description="RapA2 cadherin-like" evidence="2">
    <location>
        <begin position="552"/>
        <end position="625"/>
    </location>
</feature>